<dbReference type="GO" id="GO:0005694">
    <property type="term" value="C:chromosome"/>
    <property type="evidence" value="ECO:0007669"/>
    <property type="project" value="TreeGrafter"/>
</dbReference>
<gene>
    <name evidence="2" type="primary">parB_1</name>
    <name evidence="2" type="ORF">ERS852569_00190</name>
</gene>
<evidence type="ECO:0000313" key="2">
    <source>
        <dbReference type="EMBL" id="CUP61666.1"/>
    </source>
</evidence>
<dbReference type="EMBL" id="CZBP01000001">
    <property type="protein sequence ID" value="CUP61666.1"/>
    <property type="molecule type" value="Genomic_DNA"/>
</dbReference>
<dbReference type="Proteomes" id="UP000095762">
    <property type="component" value="Unassembled WGS sequence"/>
</dbReference>
<dbReference type="RefSeq" id="WP_055059223.1">
    <property type="nucleotide sequence ID" value="NZ_CZBP01000001.1"/>
</dbReference>
<dbReference type="SUPFAM" id="SSF110849">
    <property type="entry name" value="ParB/Sulfiredoxin"/>
    <property type="match status" value="1"/>
</dbReference>
<protein>
    <submittedName>
        <fullName evidence="2">Probable chromosome-partitioning protein parB</fullName>
    </submittedName>
</protein>
<dbReference type="SMART" id="SM00470">
    <property type="entry name" value="ParB"/>
    <property type="match status" value="1"/>
</dbReference>
<sequence>MEYKDFKIKILPLTCLEKDPLNEEAYLDTDVSNLAESMKDIGFFGDLVAYPIEGEKYRIESGHRRYDAAMLADITEVPVFITEPPQNLVERRKRLNQWNDYARPTTPLGTAKLIDFKYHTYKMENDYLKKIGKNTFPILERISKEMNISIAHISKMRALLKLNPKMQSLAESGNYSWAILSQASQLNDFQQNMLYRKITMQGSIQSAVSGNWIKDEIDKAKCIKKDYVYSVYREDKPDYPEAKEKTKFRHKDGYKRIEKSYDFLKSAFEDDSIIKANRLEDCLSILIEMQDNLNDYIIEIKKKLE</sequence>
<dbReference type="InterPro" id="IPR050336">
    <property type="entry name" value="Chromosome_partition/occlusion"/>
</dbReference>
<dbReference type="SUPFAM" id="SSF109709">
    <property type="entry name" value="KorB DNA-binding domain-like"/>
    <property type="match status" value="1"/>
</dbReference>
<dbReference type="PANTHER" id="PTHR33375">
    <property type="entry name" value="CHROMOSOME-PARTITIONING PROTEIN PARB-RELATED"/>
    <property type="match status" value="1"/>
</dbReference>
<name>A0A174PPX2_9FIRM</name>
<evidence type="ECO:0000313" key="3">
    <source>
        <dbReference type="Proteomes" id="UP000095762"/>
    </source>
</evidence>
<dbReference type="Pfam" id="PF02195">
    <property type="entry name" value="ParB_N"/>
    <property type="match status" value="1"/>
</dbReference>
<reference evidence="2 3" key="1">
    <citation type="submission" date="2015-09" db="EMBL/GenBank/DDBJ databases">
        <authorList>
            <consortium name="Pathogen Informatics"/>
        </authorList>
    </citation>
    <scope>NUCLEOTIDE SEQUENCE [LARGE SCALE GENOMIC DNA]</scope>
    <source>
        <strain evidence="2 3">2789STDY5834957</strain>
    </source>
</reference>
<dbReference type="AlphaFoldDB" id="A0A174PPX2"/>
<dbReference type="Gene3D" id="3.90.1530.30">
    <property type="match status" value="1"/>
</dbReference>
<feature type="domain" description="ParB-like N-terminal" evidence="1">
    <location>
        <begin position="9"/>
        <end position="97"/>
    </location>
</feature>
<accession>A0A174PPX2</accession>
<evidence type="ECO:0000259" key="1">
    <source>
        <dbReference type="SMART" id="SM00470"/>
    </source>
</evidence>
<dbReference type="InterPro" id="IPR036086">
    <property type="entry name" value="ParB/Sulfiredoxin_sf"/>
</dbReference>
<dbReference type="InterPro" id="IPR003115">
    <property type="entry name" value="ParB_N"/>
</dbReference>
<organism evidence="2 3">
    <name type="scientific">Blautia obeum</name>
    <dbReference type="NCBI Taxonomy" id="40520"/>
    <lineage>
        <taxon>Bacteria</taxon>
        <taxon>Bacillati</taxon>
        <taxon>Bacillota</taxon>
        <taxon>Clostridia</taxon>
        <taxon>Lachnospirales</taxon>
        <taxon>Lachnospiraceae</taxon>
        <taxon>Blautia</taxon>
    </lineage>
</organism>
<dbReference type="GO" id="GO:0045881">
    <property type="term" value="P:positive regulation of sporulation resulting in formation of a cellular spore"/>
    <property type="evidence" value="ECO:0007669"/>
    <property type="project" value="TreeGrafter"/>
</dbReference>
<dbReference type="GO" id="GO:0007059">
    <property type="term" value="P:chromosome segregation"/>
    <property type="evidence" value="ECO:0007669"/>
    <property type="project" value="TreeGrafter"/>
</dbReference>
<dbReference type="PANTHER" id="PTHR33375:SF1">
    <property type="entry name" value="CHROMOSOME-PARTITIONING PROTEIN PARB-RELATED"/>
    <property type="match status" value="1"/>
</dbReference>
<proteinExistence type="predicted"/>